<accession>A0ABV8V1H2</accession>
<dbReference type="Proteomes" id="UP001595840">
    <property type="component" value="Unassembled WGS sequence"/>
</dbReference>
<keyword evidence="2" id="KW-1185">Reference proteome</keyword>
<proteinExistence type="predicted"/>
<dbReference type="RefSeq" id="WP_290260056.1">
    <property type="nucleotide sequence ID" value="NZ_JAUFQG010000004.1"/>
</dbReference>
<reference evidence="2" key="1">
    <citation type="journal article" date="2019" name="Int. J. Syst. Evol. Microbiol.">
        <title>The Global Catalogue of Microorganisms (GCM) 10K type strain sequencing project: providing services to taxonomists for standard genome sequencing and annotation.</title>
        <authorList>
            <consortium name="The Broad Institute Genomics Platform"/>
            <consortium name="The Broad Institute Genome Sequencing Center for Infectious Disease"/>
            <person name="Wu L."/>
            <person name="Ma J."/>
        </authorList>
    </citation>
    <scope>NUCLEOTIDE SEQUENCE [LARGE SCALE GENOMIC DNA]</scope>
    <source>
        <strain evidence="2">CECT 8570</strain>
    </source>
</reference>
<name>A0ABV8V1H2_9GAMM</name>
<gene>
    <name evidence="1" type="ORF">ACFOX3_02945</name>
</gene>
<dbReference type="EMBL" id="JBHSCX010000003">
    <property type="protein sequence ID" value="MFC4361241.1"/>
    <property type="molecule type" value="Genomic_DNA"/>
</dbReference>
<evidence type="ECO:0000313" key="2">
    <source>
        <dbReference type="Proteomes" id="UP001595840"/>
    </source>
</evidence>
<protein>
    <submittedName>
        <fullName evidence="1">Mitochondrial fission ELM1 family protein</fullName>
    </submittedName>
</protein>
<sequence>MSKDSPTIWLITDQKPGHLNQLLGLAQQLSAQIGAQYHFVNDNARLGLMTVWRGINLAPDLPTPDLIVSAGSGTQRALLASKRFFDKPAVLLMRPNFPYAWLDAAIVPEHDSPPRRDNVLVTRGVLNHVQPSAVRRHDSPGLVLIGGPSKHYGWDDAALVRQVQRLCSENPAKQWLLTDSRRTPASFLAELNKHNLPNLTCLSHLNTAPGWLVNQIAESAPVWVTPDSVSMVYEALTSGAPTGLLSLPDPVTGRIQAGLQTLISEGRVVTFEARNELQKLDQKPPLWEAKRAASWLAERFFPR</sequence>
<dbReference type="InterPro" id="IPR009367">
    <property type="entry name" value="Elm1-like"/>
</dbReference>
<dbReference type="Pfam" id="PF06258">
    <property type="entry name" value="Mito_fiss_Elm1"/>
    <property type="match status" value="1"/>
</dbReference>
<evidence type="ECO:0000313" key="1">
    <source>
        <dbReference type="EMBL" id="MFC4361241.1"/>
    </source>
</evidence>
<comment type="caution">
    <text evidence="1">The sequence shown here is derived from an EMBL/GenBank/DDBJ whole genome shotgun (WGS) entry which is preliminary data.</text>
</comment>
<organism evidence="1 2">
    <name type="scientific">Simiduia curdlanivorans</name>
    <dbReference type="NCBI Taxonomy" id="1492769"/>
    <lineage>
        <taxon>Bacteria</taxon>
        <taxon>Pseudomonadati</taxon>
        <taxon>Pseudomonadota</taxon>
        <taxon>Gammaproteobacteria</taxon>
        <taxon>Cellvibrionales</taxon>
        <taxon>Cellvibrionaceae</taxon>
        <taxon>Simiduia</taxon>
    </lineage>
</organism>